<keyword evidence="3" id="KW-1185">Reference proteome</keyword>
<dbReference type="RefSeq" id="XP_058334003.1">
    <property type="nucleotide sequence ID" value="XM_058470862.1"/>
</dbReference>
<sequence length="152" mass="16187">MPPKKTVCLDSKEKFWGLTDAEVRYVLMAVATSDTPIQVRLTNIKGCSKFDGDALSNALGLKERSAITMVRKAMKKLRTAASKKAKDSEAQDASKSQESSTPTGKKSKKTPEIHGDSPTGGFEIEISIPSRRNDDDHAGSSGNASPGAATFA</sequence>
<dbReference type="Proteomes" id="UP001150941">
    <property type="component" value="Unassembled WGS sequence"/>
</dbReference>
<comment type="caution">
    <text evidence="2">The sequence shown here is derived from an EMBL/GenBank/DDBJ whole genome shotgun (WGS) entry which is preliminary data.</text>
</comment>
<dbReference type="EMBL" id="JAPQKS010000002">
    <property type="protein sequence ID" value="KAJ5246582.1"/>
    <property type="molecule type" value="Genomic_DNA"/>
</dbReference>
<accession>A0A9W9PJT5</accession>
<evidence type="ECO:0000313" key="3">
    <source>
        <dbReference type="Proteomes" id="UP001150941"/>
    </source>
</evidence>
<reference evidence="2" key="2">
    <citation type="journal article" date="2023" name="IMA Fungus">
        <title>Comparative genomic study of the Penicillium genus elucidates a diverse pangenome and 15 lateral gene transfer events.</title>
        <authorList>
            <person name="Petersen C."/>
            <person name="Sorensen T."/>
            <person name="Nielsen M.R."/>
            <person name="Sondergaard T.E."/>
            <person name="Sorensen J.L."/>
            <person name="Fitzpatrick D.A."/>
            <person name="Frisvad J.C."/>
            <person name="Nielsen K.L."/>
        </authorList>
    </citation>
    <scope>NUCLEOTIDE SEQUENCE</scope>
    <source>
        <strain evidence="2">IBT 19713</strain>
    </source>
</reference>
<feature type="region of interest" description="Disordered" evidence="1">
    <location>
        <begin position="77"/>
        <end position="152"/>
    </location>
</feature>
<feature type="compositionally biased region" description="Low complexity" evidence="1">
    <location>
        <begin position="139"/>
        <end position="152"/>
    </location>
</feature>
<dbReference type="GeneID" id="83198165"/>
<evidence type="ECO:0000256" key="1">
    <source>
        <dbReference type="SAM" id="MobiDB-lite"/>
    </source>
</evidence>
<protein>
    <submittedName>
        <fullName evidence="2">Uncharacterized protein</fullName>
    </submittedName>
</protein>
<name>A0A9W9PJT5_9EURO</name>
<organism evidence="2 3">
    <name type="scientific">Penicillium chermesinum</name>
    <dbReference type="NCBI Taxonomy" id="63820"/>
    <lineage>
        <taxon>Eukaryota</taxon>
        <taxon>Fungi</taxon>
        <taxon>Dikarya</taxon>
        <taxon>Ascomycota</taxon>
        <taxon>Pezizomycotina</taxon>
        <taxon>Eurotiomycetes</taxon>
        <taxon>Eurotiomycetidae</taxon>
        <taxon>Eurotiales</taxon>
        <taxon>Aspergillaceae</taxon>
        <taxon>Penicillium</taxon>
    </lineage>
</organism>
<reference evidence="2" key="1">
    <citation type="submission" date="2022-11" db="EMBL/GenBank/DDBJ databases">
        <authorList>
            <person name="Petersen C."/>
        </authorList>
    </citation>
    <scope>NUCLEOTIDE SEQUENCE</scope>
    <source>
        <strain evidence="2">IBT 19713</strain>
    </source>
</reference>
<gene>
    <name evidence="2" type="ORF">N7468_001565</name>
</gene>
<dbReference type="AlphaFoldDB" id="A0A9W9PJT5"/>
<evidence type="ECO:0000313" key="2">
    <source>
        <dbReference type="EMBL" id="KAJ5246582.1"/>
    </source>
</evidence>
<proteinExistence type="predicted"/>